<organism evidence="2 3">
    <name type="scientific">Protopolystoma xenopodis</name>
    <dbReference type="NCBI Taxonomy" id="117903"/>
    <lineage>
        <taxon>Eukaryota</taxon>
        <taxon>Metazoa</taxon>
        <taxon>Spiralia</taxon>
        <taxon>Lophotrochozoa</taxon>
        <taxon>Platyhelminthes</taxon>
        <taxon>Monogenea</taxon>
        <taxon>Polyopisthocotylea</taxon>
        <taxon>Polystomatidea</taxon>
        <taxon>Polystomatidae</taxon>
        <taxon>Protopolystoma</taxon>
    </lineage>
</organism>
<dbReference type="OrthoDB" id="300855at2759"/>
<name>A0A3S5ALD7_9PLAT</name>
<evidence type="ECO:0000256" key="1">
    <source>
        <dbReference type="SAM" id="MobiDB-lite"/>
    </source>
</evidence>
<feature type="region of interest" description="Disordered" evidence="1">
    <location>
        <begin position="14"/>
        <end position="77"/>
    </location>
</feature>
<protein>
    <submittedName>
        <fullName evidence="2">Uncharacterized protein</fullName>
    </submittedName>
</protein>
<proteinExistence type="predicted"/>
<comment type="caution">
    <text evidence="2">The sequence shown here is derived from an EMBL/GenBank/DDBJ whole genome shotgun (WGS) entry which is preliminary data.</text>
</comment>
<reference evidence="2" key="1">
    <citation type="submission" date="2018-11" db="EMBL/GenBank/DDBJ databases">
        <authorList>
            <consortium name="Pathogen Informatics"/>
        </authorList>
    </citation>
    <scope>NUCLEOTIDE SEQUENCE</scope>
</reference>
<feature type="compositionally biased region" description="Low complexity" evidence="1">
    <location>
        <begin position="18"/>
        <end position="28"/>
    </location>
</feature>
<sequence length="153" mass="15579">MVVRLLIRRPECLGPALRGGSKSSKRAGGTPGHEDGGTVGGDLPGAPQSAVTTSGAGSAGDGLEGSGVGGGSPADSSYSAVGGGLLKAIREGLVMSAQTKLVKMAQEAEANGLQSEDEDLGWRTVLMDYEDANLFTPLPYNFHALPVNFFCVD</sequence>
<dbReference type="AlphaFoldDB" id="A0A3S5ALD7"/>
<accession>A0A3S5ALD7</accession>
<dbReference type="Proteomes" id="UP000784294">
    <property type="component" value="Unassembled WGS sequence"/>
</dbReference>
<gene>
    <name evidence="2" type="ORF">PXEA_LOCUS25779</name>
</gene>
<evidence type="ECO:0000313" key="2">
    <source>
        <dbReference type="EMBL" id="VEL32339.1"/>
    </source>
</evidence>
<feature type="compositionally biased region" description="Gly residues" evidence="1">
    <location>
        <begin position="57"/>
        <end position="72"/>
    </location>
</feature>
<evidence type="ECO:0000313" key="3">
    <source>
        <dbReference type="Proteomes" id="UP000784294"/>
    </source>
</evidence>
<keyword evidence="3" id="KW-1185">Reference proteome</keyword>
<dbReference type="EMBL" id="CAAALY010133185">
    <property type="protein sequence ID" value="VEL32339.1"/>
    <property type="molecule type" value="Genomic_DNA"/>
</dbReference>